<keyword evidence="2" id="KW-1185">Reference proteome</keyword>
<dbReference type="Proteomes" id="UP000671852">
    <property type="component" value="Chromosome"/>
</dbReference>
<dbReference type="Gene3D" id="3.30.70.120">
    <property type="match status" value="1"/>
</dbReference>
<dbReference type="InterPro" id="IPR015867">
    <property type="entry name" value="N-reg_PII/ATP_PRibTrfase_C"/>
</dbReference>
<evidence type="ECO:0000313" key="1">
    <source>
        <dbReference type="EMBL" id="QSZ42404.1"/>
    </source>
</evidence>
<dbReference type="KEGG" id="saqt:GJV85_09890"/>
<sequence length="103" mass="12042">MYKLNFYVPSQNKEEVKKALFNIGVGKFNNYDKCSFETQGIGQFRPINGANPFLGQLDTVELVKEYKIEMICEDSQIREAVKVLKESHPYEEVAYEVFKMEEF</sequence>
<evidence type="ECO:0000313" key="2">
    <source>
        <dbReference type="Proteomes" id="UP000671852"/>
    </source>
</evidence>
<dbReference type="RefSeq" id="WP_207561219.1">
    <property type="nucleotide sequence ID" value="NZ_CP046072.1"/>
</dbReference>
<proteinExistence type="predicted"/>
<dbReference type="PANTHER" id="PTHR41774:SF1">
    <property type="entry name" value="NGG1P INTERACTING FACTOR NIF3"/>
    <property type="match status" value="1"/>
</dbReference>
<gene>
    <name evidence="1" type="ORF">GJV85_09890</name>
</gene>
<name>A0A975B1C9_9BACT</name>
<dbReference type="EMBL" id="CP046072">
    <property type="protein sequence ID" value="QSZ42404.1"/>
    <property type="molecule type" value="Genomic_DNA"/>
</dbReference>
<accession>A0A975B1C9</accession>
<protein>
    <submittedName>
        <fullName evidence="1">NGG1p interacting factor NIF3</fullName>
    </submittedName>
</protein>
<dbReference type="FunFam" id="3.30.70.120:FF:000006">
    <property type="entry name" value="GTP cyclohydrolase 1 type 2 homolog"/>
    <property type="match status" value="1"/>
</dbReference>
<reference evidence="1" key="1">
    <citation type="submission" date="2019-11" db="EMBL/GenBank/DDBJ databases">
        <authorList>
            <person name="Kojima H."/>
        </authorList>
    </citation>
    <scope>NUCLEOTIDE SEQUENCE</scope>
    <source>
        <strain evidence="1">H1576</strain>
    </source>
</reference>
<organism evidence="1 2">
    <name type="scientific">Sulfurimonas aquatica</name>
    <dbReference type="NCBI Taxonomy" id="2672570"/>
    <lineage>
        <taxon>Bacteria</taxon>
        <taxon>Pseudomonadati</taxon>
        <taxon>Campylobacterota</taxon>
        <taxon>Epsilonproteobacteria</taxon>
        <taxon>Campylobacterales</taxon>
        <taxon>Sulfurimonadaceae</taxon>
        <taxon>Sulfurimonas</taxon>
    </lineage>
</organism>
<dbReference type="InterPro" id="IPR036069">
    <property type="entry name" value="DUF34/NIF3_sf"/>
</dbReference>
<reference evidence="1" key="2">
    <citation type="submission" date="2021-04" db="EMBL/GenBank/DDBJ databases">
        <title>Isolation and characterization of a novel species of the genus Sulfurimonas.</title>
        <authorList>
            <person name="Fukui M."/>
        </authorList>
    </citation>
    <scope>NUCLEOTIDE SEQUENCE</scope>
    <source>
        <strain evidence="1">H1576</strain>
    </source>
</reference>
<dbReference type="PANTHER" id="PTHR41774">
    <property type="match status" value="1"/>
</dbReference>
<dbReference type="AlphaFoldDB" id="A0A975B1C9"/>
<dbReference type="SUPFAM" id="SSF102705">
    <property type="entry name" value="NIF3 (NGG1p interacting factor 3)-like"/>
    <property type="match status" value="1"/>
</dbReference>